<protein>
    <submittedName>
        <fullName evidence="5">LOW QUALITY PROTEIN: protein asteroid homolog 1-like</fullName>
    </submittedName>
</protein>
<accession>A0ABM3ECA0</accession>
<gene>
    <name evidence="5" type="primary">LOC123733265</name>
</gene>
<reference evidence="5" key="1">
    <citation type="submission" date="2025-08" db="UniProtKB">
        <authorList>
            <consortium name="RefSeq"/>
        </authorList>
    </citation>
    <scope>IDENTIFICATION</scope>
</reference>
<comment type="similarity">
    <text evidence="1">Belongs to the asteroid family.</text>
</comment>
<dbReference type="Gene3D" id="3.40.50.1010">
    <property type="entry name" value="5'-nuclease"/>
    <property type="match status" value="1"/>
</dbReference>
<dbReference type="RefSeq" id="XP_045568690.1">
    <property type="nucleotide sequence ID" value="XM_045712734.1"/>
</dbReference>
<feature type="compositionally biased region" description="Basic and acidic residues" evidence="2">
    <location>
        <begin position="262"/>
        <end position="280"/>
    </location>
</feature>
<evidence type="ECO:0000256" key="1">
    <source>
        <dbReference type="ARBA" id="ARBA00007398"/>
    </source>
</evidence>
<dbReference type="PANTHER" id="PTHR15665:SF1">
    <property type="entry name" value="PROTEIN ASTEROID HOMOLOG 1"/>
    <property type="match status" value="1"/>
</dbReference>
<dbReference type="PANTHER" id="PTHR15665">
    <property type="entry name" value="ASTEROID PROTEIN"/>
    <property type="match status" value="1"/>
</dbReference>
<keyword evidence="4" id="KW-1185">Reference proteome</keyword>
<feature type="region of interest" description="Disordered" evidence="2">
    <location>
        <begin position="262"/>
        <end position="286"/>
    </location>
</feature>
<dbReference type="SMART" id="SM00485">
    <property type="entry name" value="XPGN"/>
    <property type="match status" value="1"/>
</dbReference>
<organism evidence="4 5">
    <name type="scientific">Salmo salar</name>
    <name type="common">Atlantic salmon</name>
    <dbReference type="NCBI Taxonomy" id="8030"/>
    <lineage>
        <taxon>Eukaryota</taxon>
        <taxon>Metazoa</taxon>
        <taxon>Chordata</taxon>
        <taxon>Craniata</taxon>
        <taxon>Vertebrata</taxon>
        <taxon>Euteleostomi</taxon>
        <taxon>Actinopterygii</taxon>
        <taxon>Neopterygii</taxon>
        <taxon>Teleostei</taxon>
        <taxon>Protacanthopterygii</taxon>
        <taxon>Salmoniformes</taxon>
        <taxon>Salmonidae</taxon>
        <taxon>Salmoninae</taxon>
        <taxon>Salmo</taxon>
    </lineage>
</organism>
<dbReference type="Proteomes" id="UP001652741">
    <property type="component" value="Chromosome ssa02"/>
</dbReference>
<dbReference type="Pfam" id="PF00752">
    <property type="entry name" value="XPG_N"/>
    <property type="match status" value="1"/>
</dbReference>
<feature type="domain" description="XPG N-terminal" evidence="3">
    <location>
        <begin position="1"/>
        <end position="101"/>
    </location>
</feature>
<dbReference type="InterPro" id="IPR026832">
    <property type="entry name" value="Asteroid"/>
</dbReference>
<dbReference type="InterPro" id="IPR006085">
    <property type="entry name" value="XPG_DNA_repair_N"/>
</dbReference>
<evidence type="ECO:0000259" key="3">
    <source>
        <dbReference type="SMART" id="SM00485"/>
    </source>
</evidence>
<sequence>MGVSGLTKLLNHHGNILEDFKFSESKLVVDGSNLFHSLYFKSRLDQKHGGDYDDFEDQVCKFFKALRDCGIKPYVIIDGGSDHTDKKFKTLKNRAESKIKNAKALTESNNLERDVLPALVKYVFKQVLSSLNVPFTQCICEADQGIALLARNWKCPVLSDDSDFYIFDIVEGCLPISHFQWQETSVSQRYIKCKRYTTVLPDWTLLLLMKGKLPSRIVNVLLHKRVMQSAQVENHALVSGNTTSQFIRQVLYGLLLLGSSPVKEHDRKGKNLRTDGRKADPSSQKVSEVKEYDREGTELTYRMVKAILPSAAQHLQLDTLDKAPHSVRLEVLETLRVSQSTLNGIPPHLELPVAVTYYWLRHAHPQPDRPLLQALLLGLVYGEFCRERKCQGSAANDSSPFCVSGFIVEAEGPVLERLRELTQNPVGADLNLGVAYAYSQWQCCLREGLNLNQLLCFPLTEPQCAWLYRGTLVHQLVDQLRRGG</sequence>
<name>A0ABM3ECA0_SALSA</name>
<evidence type="ECO:0000256" key="2">
    <source>
        <dbReference type="SAM" id="MobiDB-lite"/>
    </source>
</evidence>
<evidence type="ECO:0000313" key="5">
    <source>
        <dbReference type="RefSeq" id="XP_045568690.1"/>
    </source>
</evidence>
<dbReference type="InterPro" id="IPR029060">
    <property type="entry name" value="PIN-like_dom_sf"/>
</dbReference>
<dbReference type="SUPFAM" id="SSF88723">
    <property type="entry name" value="PIN domain-like"/>
    <property type="match status" value="1"/>
</dbReference>
<dbReference type="GeneID" id="123733265"/>
<proteinExistence type="inferred from homology"/>
<evidence type="ECO:0000313" key="4">
    <source>
        <dbReference type="Proteomes" id="UP001652741"/>
    </source>
</evidence>